<dbReference type="Pfam" id="PF01075">
    <property type="entry name" value="Glyco_transf_9"/>
    <property type="match status" value="1"/>
</dbReference>
<comment type="caution">
    <text evidence="3">The sequence shown here is derived from an EMBL/GenBank/DDBJ whole genome shotgun (WGS) entry which is preliminary data.</text>
</comment>
<keyword evidence="2 3" id="KW-0808">Transferase</keyword>
<organism evidence="3 4">
    <name type="scientific">Gelidibacter salicanalis</name>
    <dbReference type="NCBI Taxonomy" id="291193"/>
    <lineage>
        <taxon>Bacteria</taxon>
        <taxon>Pseudomonadati</taxon>
        <taxon>Bacteroidota</taxon>
        <taxon>Flavobacteriia</taxon>
        <taxon>Flavobacteriales</taxon>
        <taxon>Flavobacteriaceae</taxon>
        <taxon>Gelidibacter</taxon>
    </lineage>
</organism>
<dbReference type="GO" id="GO:0008713">
    <property type="term" value="F:ADP-heptose-lipopolysaccharide heptosyltransferase activity"/>
    <property type="evidence" value="ECO:0007669"/>
    <property type="project" value="TreeGrafter"/>
</dbReference>
<protein>
    <submittedName>
        <fullName evidence="3">Glycosyltransferase family 9 protein</fullName>
    </submittedName>
</protein>
<evidence type="ECO:0000256" key="2">
    <source>
        <dbReference type="ARBA" id="ARBA00022679"/>
    </source>
</evidence>
<dbReference type="Proteomes" id="UP000321734">
    <property type="component" value="Unassembled WGS sequence"/>
</dbReference>
<dbReference type="InterPro" id="IPR051199">
    <property type="entry name" value="LPS_LOS_Heptosyltrfase"/>
</dbReference>
<evidence type="ECO:0000313" key="3">
    <source>
        <dbReference type="EMBL" id="TXE09502.1"/>
    </source>
</evidence>
<sequence length="359" mass="40597">MKILIIQQKMIGDVLTSSMLFEALKAQHPNAELHYLINTHTFSVVEHNPFIDTIVFFTKEHESSKLALLKLAKSIRREHYDVVIDVYSKLSSNIISLFSGAKTKISYYKSYTSALYTHNIKRKPTATSTDGLAVEHRLQLLEPLEIHQTNATPKIYLTNQEIANSASILERNGIHLDQPLYMISVLGSGVNKTYPFKYMAKVIDSVIKTTKGQVLFNYIPNQATEARAIYELCKPEHQKNIHFDVFAKDLRGFLAITSHCDALIGNEGGAINMAKALGIKTFAIFSPWIDTETWGAVENSNHVNVHLKTYAPALYAGKADKEMKREALSLYKSFKPSYFIEKLQIFLNQTLADRPKLNI</sequence>
<gene>
    <name evidence="3" type="ORF">ES711_06160</name>
</gene>
<dbReference type="AlphaFoldDB" id="A0A5C7AUR5"/>
<dbReference type="CDD" id="cd03789">
    <property type="entry name" value="GT9_LPS_heptosyltransferase"/>
    <property type="match status" value="1"/>
</dbReference>
<proteinExistence type="predicted"/>
<dbReference type="GO" id="GO:0005829">
    <property type="term" value="C:cytosol"/>
    <property type="evidence" value="ECO:0007669"/>
    <property type="project" value="TreeGrafter"/>
</dbReference>
<dbReference type="PANTHER" id="PTHR30160">
    <property type="entry name" value="TETRAACYLDISACCHARIDE 4'-KINASE-RELATED"/>
    <property type="match status" value="1"/>
</dbReference>
<reference evidence="3 4" key="1">
    <citation type="submission" date="2019-08" db="EMBL/GenBank/DDBJ databases">
        <title>Genome sequence of Gelidibacter salicanalis IC162T.</title>
        <authorList>
            <person name="Bowman J.P."/>
        </authorList>
    </citation>
    <scope>NUCLEOTIDE SEQUENCE [LARGE SCALE GENOMIC DNA]</scope>
    <source>
        <strain evidence="3 4">IC162</strain>
    </source>
</reference>
<name>A0A5C7AUR5_9FLAO</name>
<keyword evidence="4" id="KW-1185">Reference proteome</keyword>
<evidence type="ECO:0000313" key="4">
    <source>
        <dbReference type="Proteomes" id="UP000321734"/>
    </source>
</evidence>
<dbReference type="SUPFAM" id="SSF53756">
    <property type="entry name" value="UDP-Glycosyltransferase/glycogen phosphorylase"/>
    <property type="match status" value="1"/>
</dbReference>
<evidence type="ECO:0000256" key="1">
    <source>
        <dbReference type="ARBA" id="ARBA00022676"/>
    </source>
</evidence>
<dbReference type="InterPro" id="IPR002201">
    <property type="entry name" value="Glyco_trans_9"/>
</dbReference>
<dbReference type="Gene3D" id="3.40.50.2000">
    <property type="entry name" value="Glycogen Phosphorylase B"/>
    <property type="match status" value="2"/>
</dbReference>
<dbReference type="EMBL" id="VORX01000002">
    <property type="protein sequence ID" value="TXE09502.1"/>
    <property type="molecule type" value="Genomic_DNA"/>
</dbReference>
<dbReference type="OrthoDB" id="9772349at2"/>
<accession>A0A5C7AUR5</accession>
<dbReference type="GO" id="GO:0009244">
    <property type="term" value="P:lipopolysaccharide core region biosynthetic process"/>
    <property type="evidence" value="ECO:0007669"/>
    <property type="project" value="TreeGrafter"/>
</dbReference>
<keyword evidence="1" id="KW-0328">Glycosyltransferase</keyword>
<dbReference type="RefSeq" id="WP_146891427.1">
    <property type="nucleotide sequence ID" value="NZ_VORX01000002.1"/>
</dbReference>